<evidence type="ECO:0000313" key="1">
    <source>
        <dbReference type="EMBL" id="CAB4014756.1"/>
    </source>
</evidence>
<gene>
    <name evidence="1" type="ORF">PACLA_8A035290</name>
</gene>
<evidence type="ECO:0000313" key="2">
    <source>
        <dbReference type="Proteomes" id="UP001152795"/>
    </source>
</evidence>
<proteinExistence type="predicted"/>
<dbReference type="EMBL" id="CACRXK020008434">
    <property type="protein sequence ID" value="CAB4014756.1"/>
    <property type="molecule type" value="Genomic_DNA"/>
</dbReference>
<organism evidence="1 2">
    <name type="scientific">Paramuricea clavata</name>
    <name type="common">Red gorgonian</name>
    <name type="synonym">Violescent sea-whip</name>
    <dbReference type="NCBI Taxonomy" id="317549"/>
    <lineage>
        <taxon>Eukaryota</taxon>
        <taxon>Metazoa</taxon>
        <taxon>Cnidaria</taxon>
        <taxon>Anthozoa</taxon>
        <taxon>Octocorallia</taxon>
        <taxon>Malacalcyonacea</taxon>
        <taxon>Plexauridae</taxon>
        <taxon>Paramuricea</taxon>
    </lineage>
</organism>
<comment type="caution">
    <text evidence="1">The sequence shown here is derived from an EMBL/GenBank/DDBJ whole genome shotgun (WGS) entry which is preliminary data.</text>
</comment>
<protein>
    <submittedName>
        <fullName evidence="1">Uncharacterized protein</fullName>
    </submittedName>
</protein>
<name>A0A7D9ITT5_PARCT</name>
<accession>A0A7D9ITT5</accession>
<dbReference type="OrthoDB" id="10058380at2759"/>
<sequence length="219" mass="24712">MITNGISLRPSKQEVTIQGCENVYYGSRQAGGTIGSVRRTQTTVLRAPSYSTVIWPGQYLELDLPDHVDPNSILALVPRKDCSRSDCEWPSPHIVQAVARKIRIPNQTRRKRIPRHDHLFQVFKTGIRFLSVVVNCQEKRHSLTLSHLMYVVSWYIKILVAIPCNPTNMVVNTWVNGVSNHVVVCVVSHTVRQIRGTSENYVPSFRKSDAKENGTGGCY</sequence>
<reference evidence="1" key="1">
    <citation type="submission" date="2020-04" db="EMBL/GenBank/DDBJ databases">
        <authorList>
            <person name="Alioto T."/>
            <person name="Alioto T."/>
            <person name="Gomez Garrido J."/>
        </authorList>
    </citation>
    <scope>NUCLEOTIDE SEQUENCE</scope>
    <source>
        <strain evidence="1">A484AB</strain>
    </source>
</reference>
<dbReference type="Proteomes" id="UP001152795">
    <property type="component" value="Unassembled WGS sequence"/>
</dbReference>
<dbReference type="AlphaFoldDB" id="A0A7D9ITT5"/>
<keyword evidence="2" id="KW-1185">Reference proteome</keyword>